<dbReference type="InterPro" id="IPR000905">
    <property type="entry name" value="Gcp-like_dom"/>
</dbReference>
<proteinExistence type="predicted"/>
<protein>
    <submittedName>
        <fullName evidence="2">tRNA threonylcarbamoyladenosine biosynthesis protein TsaB</fullName>
    </submittedName>
</protein>
<feature type="domain" description="Gcp-like" evidence="1">
    <location>
        <begin position="41"/>
        <end position="136"/>
    </location>
</feature>
<gene>
    <name evidence="2" type="ORF">AVDCRST_MAG67-1060</name>
</gene>
<dbReference type="InterPro" id="IPR043129">
    <property type="entry name" value="ATPase_NBD"/>
</dbReference>
<dbReference type="PANTHER" id="PTHR11735:SF11">
    <property type="entry name" value="TRNA THREONYLCARBAMOYLADENOSINE BIOSYNTHESIS PROTEIN TSAB"/>
    <property type="match status" value="1"/>
</dbReference>
<accession>A0A6J4RWA9</accession>
<dbReference type="Pfam" id="PF00814">
    <property type="entry name" value="TsaD"/>
    <property type="match status" value="1"/>
</dbReference>
<dbReference type="SUPFAM" id="SSF53067">
    <property type="entry name" value="Actin-like ATPase domain"/>
    <property type="match status" value="2"/>
</dbReference>
<dbReference type="InterPro" id="IPR022496">
    <property type="entry name" value="T6A_TsaB"/>
</dbReference>
<organism evidence="2">
    <name type="scientific">uncultured Solirubrobacteraceae bacterium</name>
    <dbReference type="NCBI Taxonomy" id="1162706"/>
    <lineage>
        <taxon>Bacteria</taxon>
        <taxon>Bacillati</taxon>
        <taxon>Actinomycetota</taxon>
        <taxon>Thermoleophilia</taxon>
        <taxon>Solirubrobacterales</taxon>
        <taxon>Solirubrobacteraceae</taxon>
        <taxon>environmental samples</taxon>
    </lineage>
</organism>
<reference evidence="2" key="1">
    <citation type="submission" date="2020-02" db="EMBL/GenBank/DDBJ databases">
        <authorList>
            <person name="Meier V. D."/>
        </authorList>
    </citation>
    <scope>NUCLEOTIDE SEQUENCE</scope>
    <source>
        <strain evidence="2">AVDCRST_MAG67</strain>
    </source>
</reference>
<dbReference type="GO" id="GO:0002949">
    <property type="term" value="P:tRNA threonylcarbamoyladenosine modification"/>
    <property type="evidence" value="ECO:0007669"/>
    <property type="project" value="InterPro"/>
</dbReference>
<name>A0A6J4RWA9_9ACTN</name>
<evidence type="ECO:0000313" key="2">
    <source>
        <dbReference type="EMBL" id="CAA9482831.1"/>
    </source>
</evidence>
<dbReference type="AlphaFoldDB" id="A0A6J4RWA9"/>
<dbReference type="NCBIfam" id="TIGR03725">
    <property type="entry name" value="T6A_YeaZ"/>
    <property type="match status" value="1"/>
</dbReference>
<dbReference type="PANTHER" id="PTHR11735">
    <property type="entry name" value="TRNA N6-ADENOSINE THREONYLCARBAMOYLTRANSFERASE"/>
    <property type="match status" value="1"/>
</dbReference>
<evidence type="ECO:0000259" key="1">
    <source>
        <dbReference type="Pfam" id="PF00814"/>
    </source>
</evidence>
<dbReference type="EMBL" id="CADCVQ010000050">
    <property type="protein sequence ID" value="CAA9482831.1"/>
    <property type="molecule type" value="Genomic_DNA"/>
</dbReference>
<dbReference type="GO" id="GO:0005829">
    <property type="term" value="C:cytosol"/>
    <property type="evidence" value="ECO:0007669"/>
    <property type="project" value="TreeGrafter"/>
</dbReference>
<sequence>MIVLGFDTATPATAVALLDDTHPAAAAELRHEPAAGERPGHASQLLALAAQLLATTGLRFTDVDRLAVGLGPGTFTGLRIGVATARALAQSTSAELVGVSTLHALALPAESAAERAGADFGVLAVIDARRGEAFAAGWRGGRAVLEQVALAPAKLARRVAEEGGSWLAVGDGALRFRDDLERAGCTIPTDGSEQHAVSARAVCRLALEAPQGTARDLVVPDYLRPPDAVLASPPKKPSS</sequence>
<dbReference type="Gene3D" id="3.30.420.40">
    <property type="match status" value="2"/>
</dbReference>